<keyword evidence="3" id="KW-0813">Transport</keyword>
<evidence type="ECO:0000256" key="3">
    <source>
        <dbReference type="ARBA" id="ARBA00022448"/>
    </source>
</evidence>
<dbReference type="OrthoDB" id="9796260at2"/>
<dbReference type="InterPro" id="IPR037294">
    <property type="entry name" value="ABC_BtuC-like"/>
</dbReference>
<dbReference type="SUPFAM" id="SSF81345">
    <property type="entry name" value="ABC transporter involved in vitamin B12 uptake, BtuC"/>
    <property type="match status" value="1"/>
</dbReference>
<reference evidence="10 11" key="1">
    <citation type="submission" date="2014-03" db="EMBL/GenBank/DDBJ databases">
        <title>Whole genome sequence of Novosphingobium resinovorum KF1.</title>
        <authorList>
            <person name="Gan H.M."/>
            <person name="Gan H.Y."/>
            <person name="Chew T.H."/>
            <person name="Savka M.A."/>
        </authorList>
    </citation>
    <scope>NUCLEOTIDE SEQUENCE [LARGE SCALE GENOMIC DNA]</scope>
    <source>
        <strain evidence="10 11">KF1</strain>
    </source>
</reference>
<dbReference type="EMBL" id="JFYZ01000013">
    <property type="protein sequence ID" value="EZP81254.1"/>
    <property type="molecule type" value="Genomic_DNA"/>
</dbReference>
<evidence type="ECO:0000313" key="11">
    <source>
        <dbReference type="Proteomes" id="UP000024329"/>
    </source>
</evidence>
<feature type="transmembrane region" description="Helical" evidence="8">
    <location>
        <begin position="95"/>
        <end position="117"/>
    </location>
</feature>
<dbReference type="eggNOG" id="COG4605">
    <property type="taxonomic scope" value="Bacteria"/>
</dbReference>
<dbReference type="GO" id="GO:0005886">
    <property type="term" value="C:plasma membrane"/>
    <property type="evidence" value="ECO:0007669"/>
    <property type="project" value="UniProtKB-SubCell"/>
</dbReference>
<keyword evidence="9" id="KW-0614">Plasmid</keyword>
<evidence type="ECO:0000256" key="5">
    <source>
        <dbReference type="ARBA" id="ARBA00022692"/>
    </source>
</evidence>
<comment type="similarity">
    <text evidence="2">Belongs to the binding-protein-dependent transport system permease family. FecCD subfamily.</text>
</comment>
<dbReference type="RefSeq" id="WP_036526708.1">
    <property type="nucleotide sequence ID" value="NZ_CP017076.1"/>
</dbReference>
<dbReference type="Proteomes" id="UP000094626">
    <property type="component" value="Plasmid pSA1"/>
</dbReference>
<keyword evidence="5 8" id="KW-0812">Transmembrane</keyword>
<protein>
    <submittedName>
        <fullName evidence="10">Ferric anguibactin transporter permease FATC</fullName>
    </submittedName>
    <submittedName>
        <fullName evidence="9">Iron ABC transporter permease</fullName>
    </submittedName>
</protein>
<dbReference type="KEGG" id="nre:BES08_24345"/>
<dbReference type="Gene3D" id="1.10.3470.10">
    <property type="entry name" value="ABC transporter involved in vitamin B12 uptake, BtuC"/>
    <property type="match status" value="1"/>
</dbReference>
<evidence type="ECO:0000313" key="9">
    <source>
        <dbReference type="EMBL" id="AOR80168.1"/>
    </source>
</evidence>
<sequence>MNRLLRYHLAWIALAGLAGFFLLFRSGLDLDYIIPGRLTRLAAIAIGGSAIACSAILFQTIVGNRILTPAVMGYEAVYLLFQSLLVLVAGTQGLAVLGATGNFILSILLMLAYSWMLHRRLLGAMRGDVHFLLLLGLVLGIVIGTFTQFLQYAASPGEFSMLQGLSYTSFNRAGPDRIALAAMAVVPAGLLLLKLSPILDVIALGRDQAIALGVDYRRHLRLHLGLVALLVAVSTSLIGPSAFTGIFIANMSYTIARSARHRVTLPLGCAIAISLFLMAQMAVEHLFNYRTTVGILANLLCGGCFLALVAHRRRLA</sequence>
<dbReference type="InterPro" id="IPR000522">
    <property type="entry name" value="ABC_transptr_permease_BtuC"/>
</dbReference>
<geneLocation type="plasmid" evidence="9 12">
    <name>pSA1</name>
</geneLocation>
<feature type="transmembrane region" description="Helical" evidence="8">
    <location>
        <begin position="7"/>
        <end position="26"/>
    </location>
</feature>
<dbReference type="PANTHER" id="PTHR30472:SF19">
    <property type="entry name" value="PETROBACTIN IMPORT SYSTEM PERMEASE PROTEIN YCLO"/>
    <property type="match status" value="1"/>
</dbReference>
<keyword evidence="6 8" id="KW-1133">Transmembrane helix</keyword>
<dbReference type="Pfam" id="PF01032">
    <property type="entry name" value="FecCD"/>
    <property type="match status" value="1"/>
</dbReference>
<feature type="transmembrane region" description="Helical" evidence="8">
    <location>
        <begin position="129"/>
        <end position="150"/>
    </location>
</feature>
<feature type="transmembrane region" description="Helical" evidence="8">
    <location>
        <begin position="226"/>
        <end position="251"/>
    </location>
</feature>
<evidence type="ECO:0000313" key="10">
    <source>
        <dbReference type="EMBL" id="EZP81254.1"/>
    </source>
</evidence>
<proteinExistence type="inferred from homology"/>
<dbReference type="GO" id="GO:0033214">
    <property type="term" value="P:siderophore-iron import into cell"/>
    <property type="evidence" value="ECO:0007669"/>
    <property type="project" value="TreeGrafter"/>
</dbReference>
<gene>
    <name evidence="9" type="ORF">BES08_24345</name>
    <name evidence="10" type="ORF">BV97_02915</name>
</gene>
<keyword evidence="12" id="KW-1185">Reference proteome</keyword>
<evidence type="ECO:0000256" key="1">
    <source>
        <dbReference type="ARBA" id="ARBA00004651"/>
    </source>
</evidence>
<evidence type="ECO:0000256" key="7">
    <source>
        <dbReference type="ARBA" id="ARBA00023136"/>
    </source>
</evidence>
<name>A0A031JWI2_9SPHN</name>
<accession>A0A031JWI2</accession>
<feature type="transmembrane region" description="Helical" evidence="8">
    <location>
        <begin position="38"/>
        <end position="58"/>
    </location>
</feature>
<dbReference type="AlphaFoldDB" id="A0A031JWI2"/>
<dbReference type="GO" id="GO:0022857">
    <property type="term" value="F:transmembrane transporter activity"/>
    <property type="evidence" value="ECO:0007669"/>
    <property type="project" value="InterPro"/>
</dbReference>
<keyword evidence="7 8" id="KW-0472">Membrane</keyword>
<dbReference type="Proteomes" id="UP000024329">
    <property type="component" value="Unassembled WGS sequence"/>
</dbReference>
<dbReference type="EMBL" id="CP017076">
    <property type="protein sequence ID" value="AOR80168.1"/>
    <property type="molecule type" value="Genomic_DNA"/>
</dbReference>
<evidence type="ECO:0000256" key="4">
    <source>
        <dbReference type="ARBA" id="ARBA00022475"/>
    </source>
</evidence>
<feature type="transmembrane region" description="Helical" evidence="8">
    <location>
        <begin position="289"/>
        <end position="310"/>
    </location>
</feature>
<evidence type="ECO:0000256" key="2">
    <source>
        <dbReference type="ARBA" id="ARBA00007935"/>
    </source>
</evidence>
<comment type="subcellular location">
    <subcellularLocation>
        <location evidence="1">Cell membrane</location>
        <topology evidence="1">Multi-pass membrane protein</topology>
    </subcellularLocation>
</comment>
<feature type="transmembrane region" description="Helical" evidence="8">
    <location>
        <begin position="263"/>
        <end position="283"/>
    </location>
</feature>
<dbReference type="PANTHER" id="PTHR30472">
    <property type="entry name" value="FERRIC ENTEROBACTIN TRANSPORT SYSTEM PERMEASE PROTEIN"/>
    <property type="match status" value="1"/>
</dbReference>
<evidence type="ECO:0000313" key="12">
    <source>
        <dbReference type="Proteomes" id="UP000094626"/>
    </source>
</evidence>
<dbReference type="PATRIC" id="fig|158500.4.peg.2982"/>
<reference evidence="9" key="2">
    <citation type="submission" date="2016-08" db="EMBL/GenBank/DDBJ databases">
        <authorList>
            <person name="Seilhamer J.J."/>
        </authorList>
    </citation>
    <scope>NUCLEOTIDE SEQUENCE [LARGE SCALE GENOMIC DNA]</scope>
    <source>
        <strain evidence="9">SA1</strain>
        <plasmid evidence="9">pSA1</plasmid>
    </source>
</reference>
<feature type="transmembrane region" description="Helical" evidence="8">
    <location>
        <begin position="70"/>
        <end position="89"/>
    </location>
</feature>
<organism evidence="10 11">
    <name type="scientific">Novosphingobium resinovorum</name>
    <dbReference type="NCBI Taxonomy" id="158500"/>
    <lineage>
        <taxon>Bacteria</taxon>
        <taxon>Pseudomonadati</taxon>
        <taxon>Pseudomonadota</taxon>
        <taxon>Alphaproteobacteria</taxon>
        <taxon>Sphingomonadales</taxon>
        <taxon>Sphingomonadaceae</taxon>
        <taxon>Novosphingobium</taxon>
    </lineage>
</organism>
<keyword evidence="4" id="KW-1003">Cell membrane</keyword>
<reference evidence="12" key="3">
    <citation type="journal article" date="2017" name="J. Biotechnol.">
        <title>Complete genome sequence of Novosphingobium resinovorum SA1, a versatile xenobiotic-degrading bacterium capable of utilizing sulfanilic acid.</title>
        <authorList>
            <person name="Hegedus B."/>
            <person name="Kos P.B."/>
            <person name="Balint B."/>
            <person name="Maroti G."/>
            <person name="Gan H.M."/>
            <person name="Perei K."/>
            <person name="Rakhely G."/>
        </authorList>
    </citation>
    <scope>NUCLEOTIDE SEQUENCE [LARGE SCALE GENOMIC DNA]</scope>
    <source>
        <strain evidence="12">SA1</strain>
    </source>
</reference>
<evidence type="ECO:0000256" key="6">
    <source>
        <dbReference type="ARBA" id="ARBA00022989"/>
    </source>
</evidence>
<evidence type="ECO:0000256" key="8">
    <source>
        <dbReference type="SAM" id="Phobius"/>
    </source>
</evidence>